<dbReference type="Gene3D" id="3.40.50.620">
    <property type="entry name" value="HUPs"/>
    <property type="match status" value="1"/>
</dbReference>
<evidence type="ECO:0000256" key="4">
    <source>
        <dbReference type="ARBA" id="ARBA00022679"/>
    </source>
</evidence>
<evidence type="ECO:0000256" key="10">
    <source>
        <dbReference type="HAMAP-Rule" id="MF_00244"/>
    </source>
</evidence>
<comment type="caution">
    <text evidence="12">The sequence shown here is derived from an EMBL/GenBank/DDBJ whole genome shotgun (WGS) entry which is preliminary data.</text>
</comment>
<evidence type="ECO:0000256" key="7">
    <source>
        <dbReference type="ARBA" id="ARBA00022840"/>
    </source>
</evidence>
<proteinExistence type="inferred from homology"/>
<keyword evidence="7 10" id="KW-0067">ATP-binding</keyword>
<dbReference type="NCBIfam" id="TIGR00482">
    <property type="entry name" value="nicotinate (nicotinamide) nucleotide adenylyltransferase"/>
    <property type="match status" value="1"/>
</dbReference>
<evidence type="ECO:0000256" key="3">
    <source>
        <dbReference type="ARBA" id="ARBA00022642"/>
    </source>
</evidence>
<evidence type="ECO:0000256" key="8">
    <source>
        <dbReference type="ARBA" id="ARBA00023027"/>
    </source>
</evidence>
<dbReference type="AlphaFoldDB" id="A0A833HR81"/>
<dbReference type="OrthoDB" id="5295945at2"/>
<dbReference type="NCBIfam" id="NF000840">
    <property type="entry name" value="PRK00071.1-3"/>
    <property type="match status" value="1"/>
</dbReference>
<dbReference type="InterPro" id="IPR014729">
    <property type="entry name" value="Rossmann-like_a/b/a_fold"/>
</dbReference>
<comment type="pathway">
    <text evidence="2 10">Cofactor biosynthesis; NAD(+) biosynthesis; deamido-NAD(+) from nicotinate D-ribonucleotide: step 1/1.</text>
</comment>
<dbReference type="GO" id="GO:0005524">
    <property type="term" value="F:ATP binding"/>
    <property type="evidence" value="ECO:0007669"/>
    <property type="project" value="UniProtKB-KW"/>
</dbReference>
<organism evidence="12 13">
    <name type="scientific">Alkaliphilus serpentinus</name>
    <dbReference type="NCBI Taxonomy" id="1482731"/>
    <lineage>
        <taxon>Bacteria</taxon>
        <taxon>Bacillati</taxon>
        <taxon>Bacillota</taxon>
        <taxon>Clostridia</taxon>
        <taxon>Peptostreptococcales</taxon>
        <taxon>Natronincolaceae</taxon>
        <taxon>Alkaliphilus</taxon>
    </lineage>
</organism>
<comment type="function">
    <text evidence="1 10">Catalyzes the reversible adenylation of nicotinate mononucleotide (NaMN) to nicotinic acid adenine dinucleotide (NaAD).</text>
</comment>
<keyword evidence="3 10" id="KW-0662">Pyridine nucleotide biosynthesis</keyword>
<evidence type="ECO:0000256" key="2">
    <source>
        <dbReference type="ARBA" id="ARBA00005019"/>
    </source>
</evidence>
<dbReference type="NCBIfam" id="TIGR00125">
    <property type="entry name" value="cyt_tran_rel"/>
    <property type="match status" value="1"/>
</dbReference>
<comment type="catalytic activity">
    <reaction evidence="9 10">
        <text>nicotinate beta-D-ribonucleotide + ATP + H(+) = deamido-NAD(+) + diphosphate</text>
        <dbReference type="Rhea" id="RHEA:22860"/>
        <dbReference type="ChEBI" id="CHEBI:15378"/>
        <dbReference type="ChEBI" id="CHEBI:30616"/>
        <dbReference type="ChEBI" id="CHEBI:33019"/>
        <dbReference type="ChEBI" id="CHEBI:57502"/>
        <dbReference type="ChEBI" id="CHEBI:58437"/>
        <dbReference type="EC" id="2.7.7.18"/>
    </reaction>
</comment>
<dbReference type="Pfam" id="PF01467">
    <property type="entry name" value="CTP_transf_like"/>
    <property type="match status" value="1"/>
</dbReference>
<dbReference type="EMBL" id="WBZB01000004">
    <property type="protein sequence ID" value="KAB3533118.1"/>
    <property type="molecule type" value="Genomic_DNA"/>
</dbReference>
<accession>A0A833HR81</accession>
<keyword evidence="8 10" id="KW-0520">NAD</keyword>
<keyword evidence="4 10" id="KW-0808">Transferase</keyword>
<dbReference type="PANTHER" id="PTHR39321">
    <property type="entry name" value="NICOTINATE-NUCLEOTIDE ADENYLYLTRANSFERASE-RELATED"/>
    <property type="match status" value="1"/>
</dbReference>
<gene>
    <name evidence="10" type="primary">nadD</name>
    <name evidence="12" type="ORF">F8153_00790</name>
</gene>
<evidence type="ECO:0000256" key="9">
    <source>
        <dbReference type="ARBA" id="ARBA00048721"/>
    </source>
</evidence>
<dbReference type="EC" id="2.7.7.18" evidence="10"/>
<dbReference type="SUPFAM" id="SSF52374">
    <property type="entry name" value="Nucleotidylyl transferase"/>
    <property type="match status" value="1"/>
</dbReference>
<evidence type="ECO:0000313" key="12">
    <source>
        <dbReference type="EMBL" id="KAB3533118.1"/>
    </source>
</evidence>
<dbReference type="CDD" id="cd02165">
    <property type="entry name" value="NMNAT"/>
    <property type="match status" value="1"/>
</dbReference>
<keyword evidence="5 10" id="KW-0548">Nucleotidyltransferase</keyword>
<evidence type="ECO:0000259" key="11">
    <source>
        <dbReference type="Pfam" id="PF01467"/>
    </source>
</evidence>
<protein>
    <recommendedName>
        <fullName evidence="10">Probable nicotinate-nucleotide adenylyltransferase</fullName>
        <ecNumber evidence="10">2.7.7.18</ecNumber>
    </recommendedName>
    <alternativeName>
        <fullName evidence="10">Deamido-NAD(+) diphosphorylase</fullName>
    </alternativeName>
    <alternativeName>
        <fullName evidence="10">Deamido-NAD(+) pyrophosphorylase</fullName>
    </alternativeName>
    <alternativeName>
        <fullName evidence="10">Nicotinate mononucleotide adenylyltransferase</fullName>
        <shortName evidence="10">NaMN adenylyltransferase</shortName>
    </alternativeName>
</protein>
<evidence type="ECO:0000313" key="13">
    <source>
        <dbReference type="Proteomes" id="UP000465601"/>
    </source>
</evidence>
<dbReference type="GO" id="GO:0004515">
    <property type="term" value="F:nicotinate-nucleotide adenylyltransferase activity"/>
    <property type="evidence" value="ECO:0007669"/>
    <property type="project" value="UniProtKB-UniRule"/>
</dbReference>
<reference evidence="12 13" key="1">
    <citation type="submission" date="2019-10" db="EMBL/GenBank/DDBJ databases">
        <title>Alkaliphilus serpentinus sp. nov. and Alkaliphilus pronyensis sp. nov., two novel anaerobic alkaliphilic species isolated from the serpentinized-hosted hydrothermal field of the Prony Bay (New Caledonia).</title>
        <authorList>
            <person name="Postec A."/>
        </authorList>
    </citation>
    <scope>NUCLEOTIDE SEQUENCE [LARGE SCALE GENOMIC DNA]</scope>
    <source>
        <strain evidence="12 13">LacT</strain>
    </source>
</reference>
<dbReference type="Proteomes" id="UP000465601">
    <property type="component" value="Unassembled WGS sequence"/>
</dbReference>
<comment type="similarity">
    <text evidence="10">Belongs to the NadD family.</text>
</comment>
<name>A0A833HR81_9FIRM</name>
<sequence>MRGGVKLLNNYVKRVGILGGTFDPLHLGHLYIAEATLEKLQLDKVIFIPTGISPHKVQRTPALHRYVMAHIATCENTKFQVSPIEINREGASFTIDTIRLLKDEYPKETTFYFITGGDAFIELDTWRNYMELLKLVTFVVVNRSEIKRDHLLKRIKDFKNSFDAKVILINLPTLEVSSTDIRQRVKDGQTIRYLVTEGVEAYIKKYRLYKD</sequence>
<keyword evidence="13" id="KW-1185">Reference proteome</keyword>
<keyword evidence="6 10" id="KW-0547">Nucleotide-binding</keyword>
<dbReference type="UniPathway" id="UPA00253">
    <property type="reaction ID" value="UER00332"/>
</dbReference>
<evidence type="ECO:0000256" key="6">
    <source>
        <dbReference type="ARBA" id="ARBA00022741"/>
    </source>
</evidence>
<dbReference type="GO" id="GO:0009435">
    <property type="term" value="P:NAD+ biosynthetic process"/>
    <property type="evidence" value="ECO:0007669"/>
    <property type="project" value="UniProtKB-UniRule"/>
</dbReference>
<dbReference type="InterPro" id="IPR004821">
    <property type="entry name" value="Cyt_trans-like"/>
</dbReference>
<feature type="domain" description="Cytidyltransferase-like" evidence="11">
    <location>
        <begin position="17"/>
        <end position="184"/>
    </location>
</feature>
<dbReference type="PANTHER" id="PTHR39321:SF3">
    <property type="entry name" value="PHOSPHOPANTETHEINE ADENYLYLTRANSFERASE"/>
    <property type="match status" value="1"/>
</dbReference>
<dbReference type="HAMAP" id="MF_00244">
    <property type="entry name" value="NaMN_adenylyltr"/>
    <property type="match status" value="1"/>
</dbReference>
<evidence type="ECO:0000256" key="1">
    <source>
        <dbReference type="ARBA" id="ARBA00002324"/>
    </source>
</evidence>
<dbReference type="InterPro" id="IPR005248">
    <property type="entry name" value="NadD/NMNAT"/>
</dbReference>
<evidence type="ECO:0000256" key="5">
    <source>
        <dbReference type="ARBA" id="ARBA00022695"/>
    </source>
</evidence>